<protein>
    <submittedName>
        <fullName evidence="2">Uncharacterized protein</fullName>
    </submittedName>
</protein>
<reference evidence="2" key="1">
    <citation type="submission" date="2018-05" db="EMBL/GenBank/DDBJ databases">
        <authorList>
            <person name="Lanie J.A."/>
            <person name="Ng W.-L."/>
            <person name="Kazmierczak K.M."/>
            <person name="Andrzejewski T.M."/>
            <person name="Davidsen T.M."/>
            <person name="Wayne K.J."/>
            <person name="Tettelin H."/>
            <person name="Glass J.I."/>
            <person name="Rusch D."/>
            <person name="Podicherti R."/>
            <person name="Tsui H.-C.T."/>
            <person name="Winkler M.E."/>
        </authorList>
    </citation>
    <scope>NUCLEOTIDE SEQUENCE</scope>
</reference>
<dbReference type="InterPro" id="IPR007445">
    <property type="entry name" value="PilO"/>
</dbReference>
<gene>
    <name evidence="2" type="ORF">METZ01_LOCUS164265</name>
</gene>
<name>A0A382BD20_9ZZZZ</name>
<dbReference type="Pfam" id="PF04350">
    <property type="entry name" value="PilO"/>
    <property type="match status" value="1"/>
</dbReference>
<dbReference type="Gene3D" id="3.30.70.60">
    <property type="match status" value="1"/>
</dbReference>
<accession>A0A382BD20</accession>
<organism evidence="2">
    <name type="scientific">marine metagenome</name>
    <dbReference type="NCBI Taxonomy" id="408172"/>
    <lineage>
        <taxon>unclassified sequences</taxon>
        <taxon>metagenomes</taxon>
        <taxon>ecological metagenomes</taxon>
    </lineage>
</organism>
<sequence length="191" mass="21980">MADKRNIILFGAFVLLTILFWVSGSLMIGDKPFQIRLLEDEQTELNENLISAQILDRQLDRVYTLFQENLALSQQDSLAQDASLPFLNSLTDMLDDLDIQLLGIKPKDRESKDDYYKSPYVITIECTYEEFGKFLAEMERSPRLITVNEYEVKNGVERIKTNVREEDLMNQVFEVNLATITLVKSRSKGSA</sequence>
<dbReference type="GO" id="GO:0043107">
    <property type="term" value="P:type IV pilus-dependent motility"/>
    <property type="evidence" value="ECO:0007669"/>
    <property type="project" value="InterPro"/>
</dbReference>
<proteinExistence type="predicted"/>
<evidence type="ECO:0000313" key="2">
    <source>
        <dbReference type="EMBL" id="SVB11411.1"/>
    </source>
</evidence>
<dbReference type="EMBL" id="UINC01029156">
    <property type="protein sequence ID" value="SVB11411.1"/>
    <property type="molecule type" value="Genomic_DNA"/>
</dbReference>
<dbReference type="InterPro" id="IPR014717">
    <property type="entry name" value="Transl_elong_EF1B/ribsomal_bS6"/>
</dbReference>
<dbReference type="GO" id="GO:0043683">
    <property type="term" value="P:type IV pilus assembly"/>
    <property type="evidence" value="ECO:0007669"/>
    <property type="project" value="InterPro"/>
</dbReference>
<keyword evidence="1" id="KW-1133">Transmembrane helix</keyword>
<keyword evidence="1" id="KW-0472">Membrane</keyword>
<keyword evidence="1" id="KW-0812">Transmembrane</keyword>
<dbReference type="AlphaFoldDB" id="A0A382BD20"/>
<evidence type="ECO:0000256" key="1">
    <source>
        <dbReference type="SAM" id="Phobius"/>
    </source>
</evidence>
<feature type="transmembrane region" description="Helical" evidence="1">
    <location>
        <begin position="7"/>
        <end position="28"/>
    </location>
</feature>